<keyword evidence="7" id="KW-0820">tRNA-binding</keyword>
<evidence type="ECO:0000256" key="1">
    <source>
        <dbReference type="ARBA" id="ARBA00001946"/>
    </source>
</evidence>
<evidence type="ECO:0000256" key="12">
    <source>
        <dbReference type="ARBA" id="ARBA00022759"/>
    </source>
</evidence>
<dbReference type="GO" id="GO:0004540">
    <property type="term" value="F:RNA nuclease activity"/>
    <property type="evidence" value="ECO:0007669"/>
    <property type="project" value="InterPro"/>
</dbReference>
<keyword evidence="12" id="KW-0255">Endonuclease</keyword>
<dbReference type="NCBIfam" id="TIGR00757">
    <property type="entry name" value="RNaseEG"/>
    <property type="match status" value="1"/>
</dbReference>
<evidence type="ECO:0000256" key="15">
    <source>
        <dbReference type="ARBA" id="ARBA00022884"/>
    </source>
</evidence>
<dbReference type="GO" id="GO:0019843">
    <property type="term" value="F:rRNA binding"/>
    <property type="evidence" value="ECO:0007669"/>
    <property type="project" value="UniProtKB-KW"/>
</dbReference>
<gene>
    <name evidence="17" type="ORF">E4680_01800</name>
</gene>
<keyword evidence="6" id="KW-0698">rRNA processing</keyword>
<dbReference type="InterPro" id="IPR012340">
    <property type="entry name" value="NA-bd_OB-fold"/>
</dbReference>
<keyword evidence="10" id="KW-0479">Metal-binding</keyword>
<dbReference type="PANTHER" id="PTHR30001:SF0">
    <property type="entry name" value="RIBONUCLEASE G"/>
    <property type="match status" value="1"/>
</dbReference>
<dbReference type="RefSeq" id="WP_135280668.1">
    <property type="nucleotide sequence ID" value="NZ_SRIO01000002.1"/>
</dbReference>
<keyword evidence="9" id="KW-0540">Nuclease</keyword>
<dbReference type="InterPro" id="IPR019307">
    <property type="entry name" value="RNA-bd_AU-1/RNase_E/G"/>
</dbReference>
<keyword evidence="13 17" id="KW-0378">Hydrolase</keyword>
<protein>
    <recommendedName>
        <fullName evidence="4">Ribonuclease G</fullName>
    </recommendedName>
</protein>
<dbReference type="SUPFAM" id="SSF50249">
    <property type="entry name" value="Nucleic acid-binding proteins"/>
    <property type="match status" value="1"/>
</dbReference>
<evidence type="ECO:0000256" key="6">
    <source>
        <dbReference type="ARBA" id="ARBA00022552"/>
    </source>
</evidence>
<dbReference type="OrthoDB" id="9804278at2"/>
<dbReference type="Proteomes" id="UP000297890">
    <property type="component" value="Unassembled WGS sequence"/>
</dbReference>
<proteinExistence type="inferred from homology"/>
<dbReference type="GO" id="GO:0005737">
    <property type="term" value="C:cytoplasm"/>
    <property type="evidence" value="ECO:0007669"/>
    <property type="project" value="UniProtKB-SubCell"/>
</dbReference>
<dbReference type="GO" id="GO:0006364">
    <property type="term" value="P:rRNA processing"/>
    <property type="evidence" value="ECO:0007669"/>
    <property type="project" value="UniProtKB-KW"/>
</dbReference>
<comment type="similarity">
    <text evidence="3">Belongs to the RNase E/G family. RNase G subfamily.</text>
</comment>
<evidence type="ECO:0000256" key="11">
    <source>
        <dbReference type="ARBA" id="ARBA00022730"/>
    </source>
</evidence>
<dbReference type="GO" id="GO:0016787">
    <property type="term" value="F:hydrolase activity"/>
    <property type="evidence" value="ECO:0007669"/>
    <property type="project" value="UniProtKB-KW"/>
</dbReference>
<keyword evidence="14" id="KW-0460">Magnesium</keyword>
<dbReference type="Gene3D" id="3.40.1260.20">
    <property type="entry name" value="Ribonuclease E, catalytic domain"/>
    <property type="match status" value="1"/>
</dbReference>
<dbReference type="SMART" id="SM00316">
    <property type="entry name" value="S1"/>
    <property type="match status" value="1"/>
</dbReference>
<reference evidence="17 18" key="1">
    <citation type="journal article" date="2019" name="ISME J.">
        <title>Candidatus Macondimonas diazotrophica, a novel gammaproteobacterial genus dominating crude-oil-contaminated coastal sediments.</title>
        <authorList>
            <person name="Karthikeyan S."/>
            <person name="Konstantinidis K."/>
        </authorList>
    </citation>
    <scope>NUCLEOTIDE SEQUENCE [LARGE SCALE GENOMIC DNA]</scope>
    <source>
        <strain evidence="17 18">KTK01</strain>
    </source>
</reference>
<dbReference type="NCBIfam" id="NF008689">
    <property type="entry name" value="PRK11712.1"/>
    <property type="match status" value="1"/>
</dbReference>
<evidence type="ECO:0000259" key="16">
    <source>
        <dbReference type="PROSITE" id="PS50126"/>
    </source>
</evidence>
<evidence type="ECO:0000256" key="7">
    <source>
        <dbReference type="ARBA" id="ARBA00022555"/>
    </source>
</evidence>
<dbReference type="AlphaFoldDB" id="A0A4Z0FBV4"/>
<dbReference type="InterPro" id="IPR003029">
    <property type="entry name" value="S1_domain"/>
</dbReference>
<keyword evidence="5" id="KW-0963">Cytoplasm</keyword>
<dbReference type="InterPro" id="IPR004659">
    <property type="entry name" value="RNase_E/G"/>
</dbReference>
<organism evidence="17 18">
    <name type="scientific">Candidatus Macondimonas diazotrophica</name>
    <dbReference type="NCBI Taxonomy" id="2305248"/>
    <lineage>
        <taxon>Bacteria</taxon>
        <taxon>Pseudomonadati</taxon>
        <taxon>Pseudomonadota</taxon>
        <taxon>Gammaproteobacteria</taxon>
        <taxon>Chromatiales</taxon>
        <taxon>Ectothiorhodospiraceae</taxon>
        <taxon>Candidatus Macondimonas</taxon>
    </lineage>
</organism>
<dbReference type="GO" id="GO:0000049">
    <property type="term" value="F:tRNA binding"/>
    <property type="evidence" value="ECO:0007669"/>
    <property type="project" value="UniProtKB-KW"/>
</dbReference>
<dbReference type="PANTHER" id="PTHR30001">
    <property type="entry name" value="RIBONUCLEASE"/>
    <property type="match status" value="1"/>
</dbReference>
<evidence type="ECO:0000256" key="13">
    <source>
        <dbReference type="ARBA" id="ARBA00022801"/>
    </source>
</evidence>
<keyword evidence="8" id="KW-0819">tRNA processing</keyword>
<dbReference type="CDD" id="cd04453">
    <property type="entry name" value="S1_RNase_E"/>
    <property type="match status" value="1"/>
</dbReference>
<feature type="domain" description="S1 motif" evidence="16">
    <location>
        <begin position="39"/>
        <end position="131"/>
    </location>
</feature>
<dbReference type="InterPro" id="IPR048583">
    <property type="entry name" value="RNase_E_G_thioredoxin-like"/>
</dbReference>
<dbReference type="GO" id="GO:0004519">
    <property type="term" value="F:endonuclease activity"/>
    <property type="evidence" value="ECO:0007669"/>
    <property type="project" value="UniProtKB-KW"/>
</dbReference>
<dbReference type="Pfam" id="PF10150">
    <property type="entry name" value="RNase_E_G"/>
    <property type="match status" value="1"/>
</dbReference>
<evidence type="ECO:0000313" key="17">
    <source>
        <dbReference type="EMBL" id="TFZ83741.1"/>
    </source>
</evidence>
<evidence type="ECO:0000256" key="5">
    <source>
        <dbReference type="ARBA" id="ARBA00022490"/>
    </source>
</evidence>
<accession>A0A4Z0FBV4</accession>
<name>A0A4Z0FBV4_9GAMM</name>
<dbReference type="EMBL" id="SRIO01000002">
    <property type="protein sequence ID" value="TFZ83741.1"/>
    <property type="molecule type" value="Genomic_DNA"/>
</dbReference>
<sequence length="500" mass="56194">MNEEILINVTPEETRVALLENGVLQEILIERATHLGIVGSLYKGRVLRVLPGMQAAFVDIGLERSAFLHVADMREARLGGSESADLETDGEGPQVTGKLEKIESLLQEGSEILVQVIKDALGSKGARLSTQISIPSRFLVFLPGLDHIGVSARIEDEAERRRLRALVTQLRDQGLPGGYIVRTAGEGTSNEAIARDMAMLHRIWRAIGQRMTDTPAGQRIHDDLPLALRTLRDLGGTQVERVRIDSPEMYEQALRFAETFFPDHNVEINLYASERPIFDLYAVEDEIQRALERKVPLKSGGYLVIDQTESMTTIDVNTGGYVGYRNLEETIFRTNLDATQAIARQLRLRNLGGIIIIDFIDMEDPEHRIQVVRALEKCLERDPARTKISAVSPLGLVEMTRKRIRESLGHILCDPCPMCNGRGYVKSIETVCFEILREVQRAARQCDTRDLLVLASDAVIDRLLEDKTVHLAELEQHVGRPIRLQRQSVYHNEQFDVVML</sequence>
<keyword evidence="15" id="KW-0694">RNA-binding</keyword>
<dbReference type="Gene3D" id="2.40.50.140">
    <property type="entry name" value="Nucleic acid-binding proteins"/>
    <property type="match status" value="1"/>
</dbReference>
<evidence type="ECO:0000256" key="9">
    <source>
        <dbReference type="ARBA" id="ARBA00022722"/>
    </source>
</evidence>
<evidence type="ECO:0000313" key="18">
    <source>
        <dbReference type="Proteomes" id="UP000297890"/>
    </source>
</evidence>
<comment type="cofactor">
    <cofactor evidence="1">
        <name>Mg(2+)</name>
        <dbReference type="ChEBI" id="CHEBI:18420"/>
    </cofactor>
</comment>
<evidence type="ECO:0000256" key="10">
    <source>
        <dbReference type="ARBA" id="ARBA00022723"/>
    </source>
</evidence>
<dbReference type="PROSITE" id="PS50126">
    <property type="entry name" value="S1"/>
    <property type="match status" value="1"/>
</dbReference>
<dbReference type="GO" id="GO:0008033">
    <property type="term" value="P:tRNA processing"/>
    <property type="evidence" value="ECO:0007669"/>
    <property type="project" value="UniProtKB-KW"/>
</dbReference>
<evidence type="ECO:0000256" key="3">
    <source>
        <dbReference type="ARBA" id="ARBA00005663"/>
    </source>
</evidence>
<evidence type="ECO:0000256" key="4">
    <source>
        <dbReference type="ARBA" id="ARBA00017719"/>
    </source>
</evidence>
<evidence type="ECO:0000256" key="14">
    <source>
        <dbReference type="ARBA" id="ARBA00022842"/>
    </source>
</evidence>
<evidence type="ECO:0000256" key="2">
    <source>
        <dbReference type="ARBA" id="ARBA00004496"/>
    </source>
</evidence>
<dbReference type="GO" id="GO:0046872">
    <property type="term" value="F:metal ion binding"/>
    <property type="evidence" value="ECO:0007669"/>
    <property type="project" value="UniProtKB-KW"/>
</dbReference>
<dbReference type="Pfam" id="PF20833">
    <property type="entry name" value="RNase_E_G_Thio"/>
    <property type="match status" value="1"/>
</dbReference>
<comment type="caution">
    <text evidence="17">The sequence shown here is derived from an EMBL/GenBank/DDBJ whole genome shotgun (WGS) entry which is preliminary data.</text>
</comment>
<keyword evidence="18" id="KW-1185">Reference proteome</keyword>
<evidence type="ECO:0000256" key="8">
    <source>
        <dbReference type="ARBA" id="ARBA00022694"/>
    </source>
</evidence>
<comment type="subcellular location">
    <subcellularLocation>
        <location evidence="2">Cytoplasm</location>
    </subcellularLocation>
</comment>
<keyword evidence="11" id="KW-0699">rRNA-binding</keyword>